<dbReference type="Pfam" id="PF00873">
    <property type="entry name" value="ACR_tran"/>
    <property type="match status" value="1"/>
</dbReference>
<geneLocation type="plasmid" evidence="2 3">
    <name>unnamed3</name>
</geneLocation>
<evidence type="ECO:0000256" key="1">
    <source>
        <dbReference type="SAM" id="Phobius"/>
    </source>
</evidence>
<keyword evidence="1" id="KW-0472">Membrane</keyword>
<dbReference type="Gene3D" id="1.20.1640.10">
    <property type="entry name" value="Multidrug efflux transporter AcrB transmembrane domain"/>
    <property type="match status" value="1"/>
</dbReference>
<feature type="transmembrane region" description="Helical" evidence="1">
    <location>
        <begin position="90"/>
        <end position="114"/>
    </location>
</feature>
<keyword evidence="1" id="KW-0812">Transmembrane</keyword>
<dbReference type="PANTHER" id="PTHR32063:SF16">
    <property type="entry name" value="CATION EFFLUX SYSTEM (ACRB_ACRD_ACRF FAMILY)"/>
    <property type="match status" value="1"/>
</dbReference>
<sequence length="119" mass="12593">MTFIGILGGHWLFGAPFSATSMIGFIALAGIIVRIPILLVDFIRHNRSPDQPLSEILIEAGAIRSKPILLTALAAMIGAGVILSDPIFQGLAISLLFGLASSTLLTVLIIPAIYRVVKT</sequence>
<keyword evidence="1" id="KW-1133">Transmembrane helix</keyword>
<evidence type="ECO:0000313" key="2">
    <source>
        <dbReference type="EMBL" id="AXA44248.1"/>
    </source>
</evidence>
<proteinExistence type="predicted"/>
<name>A0A2Z4YUI2_RHILE</name>
<dbReference type="GO" id="GO:0005886">
    <property type="term" value="C:plasma membrane"/>
    <property type="evidence" value="ECO:0007669"/>
    <property type="project" value="TreeGrafter"/>
</dbReference>
<dbReference type="AlphaFoldDB" id="A0A2Z4YUI2"/>
<evidence type="ECO:0000313" key="3">
    <source>
        <dbReference type="Proteomes" id="UP000251166"/>
    </source>
</evidence>
<dbReference type="GO" id="GO:0042910">
    <property type="term" value="F:xenobiotic transmembrane transporter activity"/>
    <property type="evidence" value="ECO:0007669"/>
    <property type="project" value="TreeGrafter"/>
</dbReference>
<accession>A0A2Z4YUI2</accession>
<feature type="transmembrane region" description="Helical" evidence="1">
    <location>
        <begin position="67"/>
        <end position="84"/>
    </location>
</feature>
<keyword evidence="2" id="KW-0614">Plasmid</keyword>
<dbReference type="SUPFAM" id="SSF82866">
    <property type="entry name" value="Multidrug efflux transporter AcrB transmembrane domain"/>
    <property type="match status" value="1"/>
</dbReference>
<organism evidence="2 3">
    <name type="scientific">Rhizobium leguminosarum</name>
    <dbReference type="NCBI Taxonomy" id="384"/>
    <lineage>
        <taxon>Bacteria</taxon>
        <taxon>Pseudomonadati</taxon>
        <taxon>Pseudomonadota</taxon>
        <taxon>Alphaproteobacteria</taxon>
        <taxon>Hyphomicrobiales</taxon>
        <taxon>Rhizobiaceae</taxon>
        <taxon>Rhizobium/Agrobacterium group</taxon>
        <taxon>Rhizobium</taxon>
    </lineage>
</organism>
<feature type="transmembrane region" description="Helical" evidence="1">
    <location>
        <begin position="22"/>
        <end position="43"/>
    </location>
</feature>
<dbReference type="InterPro" id="IPR001036">
    <property type="entry name" value="Acrflvin-R"/>
</dbReference>
<gene>
    <name evidence="2" type="ORF">DLJ82_6277</name>
</gene>
<dbReference type="EMBL" id="CP030763">
    <property type="protein sequence ID" value="AXA44248.1"/>
    <property type="molecule type" value="Genomic_DNA"/>
</dbReference>
<reference evidence="2 3" key="1">
    <citation type="submission" date="2018-07" db="EMBL/GenBank/DDBJ databases">
        <title>Rhizobium leguminosarum strain:ATCC 14479 Genome sequencing and assembly.</title>
        <authorList>
            <person name="Chakraborty R."/>
        </authorList>
    </citation>
    <scope>NUCLEOTIDE SEQUENCE [LARGE SCALE GENOMIC DNA]</scope>
    <source>
        <strain evidence="2 3">ATCC 14479</strain>
        <plasmid evidence="3">Plasmid unnamed3</plasmid>
    </source>
</reference>
<dbReference type="PANTHER" id="PTHR32063">
    <property type="match status" value="1"/>
</dbReference>
<protein>
    <submittedName>
        <fullName evidence="2">AcrB/AcrD/AcrF family protein</fullName>
    </submittedName>
</protein>
<dbReference type="Proteomes" id="UP000251166">
    <property type="component" value="Plasmid unnamed3"/>
</dbReference>